<dbReference type="GO" id="GO:0006890">
    <property type="term" value="P:retrograde vesicle-mediated transport, Golgi to endoplasmic reticulum"/>
    <property type="evidence" value="ECO:0007669"/>
    <property type="project" value="TreeGrafter"/>
</dbReference>
<evidence type="ECO:0000256" key="12">
    <source>
        <dbReference type="ARBA" id="ARBA00023136"/>
    </source>
</evidence>
<evidence type="ECO:0000256" key="3">
    <source>
        <dbReference type="ARBA" id="ARBA00009063"/>
    </source>
</evidence>
<evidence type="ECO:0000256" key="14">
    <source>
        <dbReference type="SAM" id="Coils"/>
    </source>
</evidence>
<dbReference type="GO" id="GO:0005789">
    <property type="term" value="C:endoplasmic reticulum membrane"/>
    <property type="evidence" value="ECO:0007669"/>
    <property type="project" value="UniProtKB-SubCell"/>
</dbReference>
<keyword evidence="6 15" id="KW-0812">Transmembrane</keyword>
<sequence length="329" mass="37809">MTRDVSEWFFSSCFLIQAVETMDITPLFKACVKTVRTRNRAFGVSGLEGEKQQGSASILARAKKTAFCLKAKEVVNNISRLRDFLLEHRKAYLNFGGHLPDLPQMSDAERDKIDAGAQMIMNTCLQLIQDFKKNAGKMEDSLQITEHRSLVLDMIELYLKAVCKIYSEQKAIRVKRAMDFQKFSRFETDSPTHSANRLVAFENLKAQDTEHTQTDALDAEFTKEELQIFEQENNQLFNEMQSLSEEVRQIENKVVHIAELQEIFTEKVLQQDKDIDRINTAVVGATENVKEANDQLRQAIQSNAGLRVYVLLFLLVMSFSLLFLDWYND</sequence>
<dbReference type="EMBL" id="CADEPI010000803">
    <property type="protein sequence ID" value="CAB3388511.1"/>
    <property type="molecule type" value="Genomic_DNA"/>
</dbReference>
<keyword evidence="5" id="KW-0813">Transport</keyword>
<gene>
    <name evidence="17" type="ORF">CLODIP_2_CD13845</name>
</gene>
<keyword evidence="9" id="KW-0653">Protein transport</keyword>
<comment type="function">
    <text evidence="1">Syntaxin that may be involved in targeting and fusion of Golgi-derived retrograde transport vesicles with the ER.</text>
</comment>
<protein>
    <recommendedName>
        <fullName evidence="4">Syntaxin-18</fullName>
    </recommendedName>
</protein>
<dbReference type="AlphaFoldDB" id="A0A8S1E366"/>
<comment type="caution">
    <text evidence="17">The sequence shown here is derived from an EMBL/GenBank/DDBJ whole genome shotgun (WGS) entry which is preliminary data.</text>
</comment>
<dbReference type="InterPro" id="IPR000727">
    <property type="entry name" value="T_SNARE_dom"/>
</dbReference>
<evidence type="ECO:0000256" key="4">
    <source>
        <dbReference type="ARBA" id="ARBA00019409"/>
    </source>
</evidence>
<dbReference type="PANTHER" id="PTHR15959">
    <property type="entry name" value="SYNTAXIN-18"/>
    <property type="match status" value="1"/>
</dbReference>
<evidence type="ECO:0000256" key="5">
    <source>
        <dbReference type="ARBA" id="ARBA00022448"/>
    </source>
</evidence>
<dbReference type="GO" id="GO:0031201">
    <property type="term" value="C:SNARE complex"/>
    <property type="evidence" value="ECO:0007669"/>
    <property type="project" value="TreeGrafter"/>
</dbReference>
<evidence type="ECO:0000259" key="16">
    <source>
        <dbReference type="PROSITE" id="PS50192"/>
    </source>
</evidence>
<evidence type="ECO:0000313" key="17">
    <source>
        <dbReference type="EMBL" id="CAB3388511.1"/>
    </source>
</evidence>
<reference evidence="17 18" key="1">
    <citation type="submission" date="2020-04" db="EMBL/GenBank/DDBJ databases">
        <authorList>
            <person name="Alioto T."/>
            <person name="Alioto T."/>
            <person name="Gomez Garrido J."/>
        </authorList>
    </citation>
    <scope>NUCLEOTIDE SEQUENCE [LARGE SCALE GENOMIC DNA]</scope>
</reference>
<evidence type="ECO:0000256" key="15">
    <source>
        <dbReference type="SAM" id="Phobius"/>
    </source>
</evidence>
<keyword evidence="8" id="KW-0931">ER-Golgi transport</keyword>
<dbReference type="SUPFAM" id="SSF58038">
    <property type="entry name" value="SNARE fusion complex"/>
    <property type="match status" value="1"/>
</dbReference>
<evidence type="ECO:0000256" key="13">
    <source>
        <dbReference type="ARBA" id="ARBA00046280"/>
    </source>
</evidence>
<organism evidence="17 18">
    <name type="scientific">Cloeon dipterum</name>
    <dbReference type="NCBI Taxonomy" id="197152"/>
    <lineage>
        <taxon>Eukaryota</taxon>
        <taxon>Metazoa</taxon>
        <taxon>Ecdysozoa</taxon>
        <taxon>Arthropoda</taxon>
        <taxon>Hexapoda</taxon>
        <taxon>Insecta</taxon>
        <taxon>Pterygota</taxon>
        <taxon>Palaeoptera</taxon>
        <taxon>Ephemeroptera</taxon>
        <taxon>Pisciforma</taxon>
        <taxon>Baetidae</taxon>
        <taxon>Cloeon</taxon>
    </lineage>
</organism>
<dbReference type="InterPro" id="IPR010989">
    <property type="entry name" value="SNARE"/>
</dbReference>
<evidence type="ECO:0000256" key="1">
    <source>
        <dbReference type="ARBA" id="ARBA00003746"/>
    </source>
</evidence>
<dbReference type="Proteomes" id="UP000494165">
    <property type="component" value="Unassembled WGS sequence"/>
</dbReference>
<comment type="subcellular location">
    <subcellularLocation>
        <location evidence="13">Endomembrane system</location>
        <topology evidence="13">Single-pass type IV membrane protein</topology>
    </subcellularLocation>
    <subcellularLocation>
        <location evidence="2">Endoplasmic reticulum membrane</location>
        <topology evidence="2">Single-pass membrane protein</topology>
    </subcellularLocation>
</comment>
<feature type="transmembrane region" description="Helical" evidence="15">
    <location>
        <begin position="306"/>
        <end position="327"/>
    </location>
</feature>
<keyword evidence="12 15" id="KW-0472">Membrane</keyword>
<evidence type="ECO:0000313" key="18">
    <source>
        <dbReference type="Proteomes" id="UP000494165"/>
    </source>
</evidence>
<evidence type="ECO:0000256" key="2">
    <source>
        <dbReference type="ARBA" id="ARBA00004389"/>
    </source>
</evidence>
<keyword evidence="18" id="KW-1185">Reference proteome</keyword>
<dbReference type="PANTHER" id="PTHR15959:SF0">
    <property type="entry name" value="SYNTAXIN-18"/>
    <property type="match status" value="1"/>
</dbReference>
<evidence type="ECO:0000256" key="11">
    <source>
        <dbReference type="ARBA" id="ARBA00023054"/>
    </source>
</evidence>
<dbReference type="CDD" id="cd15850">
    <property type="entry name" value="SNARE_syntaxin18"/>
    <property type="match status" value="1"/>
</dbReference>
<accession>A0A8S1E366</accession>
<feature type="coiled-coil region" evidence="14">
    <location>
        <begin position="219"/>
        <end position="302"/>
    </location>
</feature>
<evidence type="ECO:0000256" key="6">
    <source>
        <dbReference type="ARBA" id="ARBA00022692"/>
    </source>
</evidence>
<dbReference type="PROSITE" id="PS50192">
    <property type="entry name" value="T_SNARE"/>
    <property type="match status" value="1"/>
</dbReference>
<dbReference type="Pfam" id="PF10496">
    <property type="entry name" value="Syntaxin-18_N"/>
    <property type="match status" value="1"/>
</dbReference>
<evidence type="ECO:0000256" key="8">
    <source>
        <dbReference type="ARBA" id="ARBA00022892"/>
    </source>
</evidence>
<dbReference type="OrthoDB" id="342981at2759"/>
<keyword evidence="11 14" id="KW-0175">Coiled coil</keyword>
<keyword evidence="10 15" id="KW-1133">Transmembrane helix</keyword>
<dbReference type="InterPro" id="IPR019529">
    <property type="entry name" value="Syntaxin-18_N"/>
</dbReference>
<name>A0A8S1E366_9INSE</name>
<evidence type="ECO:0000256" key="9">
    <source>
        <dbReference type="ARBA" id="ARBA00022927"/>
    </source>
</evidence>
<evidence type="ECO:0000256" key="10">
    <source>
        <dbReference type="ARBA" id="ARBA00022989"/>
    </source>
</evidence>
<dbReference type="FunFam" id="1.20.5.110:FF:000015">
    <property type="entry name" value="Syntaxin-18, putative"/>
    <property type="match status" value="1"/>
</dbReference>
<feature type="domain" description="T-SNARE coiled-coil homology" evidence="16">
    <location>
        <begin position="237"/>
        <end position="299"/>
    </location>
</feature>
<dbReference type="GO" id="GO:0015031">
    <property type="term" value="P:protein transport"/>
    <property type="evidence" value="ECO:0007669"/>
    <property type="project" value="UniProtKB-KW"/>
</dbReference>
<keyword evidence="7" id="KW-0256">Endoplasmic reticulum</keyword>
<evidence type="ECO:0000256" key="7">
    <source>
        <dbReference type="ARBA" id="ARBA00022824"/>
    </source>
</evidence>
<dbReference type="Gene3D" id="1.20.5.110">
    <property type="match status" value="1"/>
</dbReference>
<proteinExistence type="inferred from homology"/>
<dbReference type="SUPFAM" id="SSF47661">
    <property type="entry name" value="t-snare proteins"/>
    <property type="match status" value="1"/>
</dbReference>
<comment type="similarity">
    <text evidence="3">Belongs to the syntaxin family.</text>
</comment>